<name>A0A1I9GDS0_BRUMA</name>
<accession>A0A1I9GDS0</accession>
<evidence type="ECO:0000313" key="1">
    <source>
        <dbReference type="EMBL" id="CRZ26248.1"/>
    </source>
</evidence>
<reference evidence="1" key="2">
    <citation type="submission" date="2012-12" db="EMBL/GenBank/DDBJ databases">
        <authorList>
            <consortium name="WormBase Consortium"/>
            <person name="Ghedin E."/>
            <person name="Paulini M."/>
        </authorList>
    </citation>
    <scope>NUCLEOTIDE SEQUENCE</scope>
    <source>
        <strain evidence="1">FR3</strain>
    </source>
</reference>
<dbReference type="AlphaFoldDB" id="A0A1I9GDS0"/>
<dbReference type="EMBL" id="LN860222">
    <property type="protein sequence ID" value="CRZ26248.1"/>
    <property type="molecule type" value="Genomic_DNA"/>
</dbReference>
<proteinExistence type="predicted"/>
<reference evidence="1" key="1">
    <citation type="journal article" date="2007" name="Science">
        <title>Draft genome of the filarial nematode parasite Brugia malayi.</title>
        <authorList>
            <person name="Ghedin E."/>
            <person name="Wang S."/>
            <person name="Spiro D."/>
            <person name="Caler E."/>
            <person name="Zhao Q."/>
            <person name="Crabtree J."/>
            <person name="Allen J.E."/>
            <person name="Delcher A.L."/>
            <person name="Guiliano D.B."/>
            <person name="Miranda-Saavedra D."/>
            <person name="Angiuoli S.V."/>
            <person name="Creasy T."/>
            <person name="Amedeo P."/>
            <person name="Haas B."/>
            <person name="El-Sayed N.M."/>
            <person name="Wortman J.R."/>
            <person name="Feldblyum T."/>
            <person name="Tallon L."/>
            <person name="Schatz M."/>
            <person name="Shumway M."/>
            <person name="Koo H."/>
            <person name="Salzberg S.L."/>
            <person name="Schobel S."/>
            <person name="Pertea M."/>
            <person name="Pop M."/>
            <person name="White O."/>
            <person name="Barton G.J."/>
            <person name="Carlow C.K."/>
            <person name="Crawford M.J."/>
            <person name="Daub J."/>
            <person name="Dimmic M.W."/>
            <person name="Estes C.F."/>
            <person name="Foster J.M."/>
            <person name="Ganatra M."/>
            <person name="Gregory W.F."/>
            <person name="Johnson N.M."/>
            <person name="Jin J."/>
            <person name="Komuniecki R."/>
            <person name="Korf I."/>
            <person name="Kumar S."/>
            <person name="Laney S."/>
            <person name="Li B.W."/>
            <person name="Li W."/>
            <person name="Lindblom T.H."/>
            <person name="Lustigman S."/>
            <person name="Ma D."/>
            <person name="Maina C.V."/>
            <person name="Martin D.M."/>
            <person name="McCarter J.P."/>
            <person name="McReynolds L."/>
            <person name="Mitreva M."/>
            <person name="Nutman T.B."/>
            <person name="Parkinson J."/>
            <person name="Peregrin-Alvarez J.M."/>
            <person name="Poole C."/>
            <person name="Ren Q."/>
            <person name="Saunders L."/>
            <person name="Sluder A.E."/>
            <person name="Smith K."/>
            <person name="Stanke M."/>
            <person name="Unnasch T.R."/>
            <person name="Ware J."/>
            <person name="Wei A.D."/>
            <person name="Weil G."/>
            <person name="Williams D.J."/>
            <person name="Zhang Y."/>
            <person name="Williams S.A."/>
            <person name="Fraser-Liggett C."/>
            <person name="Slatko B."/>
            <person name="Blaxter M.L."/>
            <person name="Scott A.L."/>
        </authorList>
    </citation>
    <scope>NUCLEOTIDE SEQUENCE</scope>
    <source>
        <strain evidence="1">FR3</strain>
    </source>
</reference>
<gene>
    <name evidence="1" type="primary">Bm11748</name>
    <name evidence="1" type="ORF">BM_Bm11748</name>
</gene>
<organism evidence="1">
    <name type="scientific">Brugia malayi</name>
    <name type="common">Filarial nematode worm</name>
    <dbReference type="NCBI Taxonomy" id="6279"/>
    <lineage>
        <taxon>Eukaryota</taxon>
        <taxon>Metazoa</taxon>
        <taxon>Ecdysozoa</taxon>
        <taxon>Nematoda</taxon>
        <taxon>Chromadorea</taxon>
        <taxon>Rhabditida</taxon>
        <taxon>Spirurina</taxon>
        <taxon>Spiruromorpha</taxon>
        <taxon>Filarioidea</taxon>
        <taxon>Onchocercidae</taxon>
        <taxon>Brugia</taxon>
    </lineage>
</organism>
<sequence>MVWREHGIQMCDSFQALPSVTHKALTGTRPSEEVIFNSPGDNVPYSWRPILPGNSSLLKAFRSPVPTESASVYQHKSLWRALVCLSGSEQEGELESAGQGMGRRKWSGQVTSFLGFGFEEENSTGAGRAQPHVPGPVLYAEEVSGTEASGCVAFAVAVMCVCMCVCVRVRVHARIPQSACVAQRTTFLESVLSIHHVGYGD</sequence>
<protein>
    <submittedName>
        <fullName evidence="1">Bm11748</fullName>
    </submittedName>
</protein>